<dbReference type="Proteomes" id="UP000092993">
    <property type="component" value="Unassembled WGS sequence"/>
</dbReference>
<accession>A0A1C7MDJ8</accession>
<evidence type="ECO:0000313" key="2">
    <source>
        <dbReference type="EMBL" id="OBZ74993.1"/>
    </source>
</evidence>
<feature type="compositionally biased region" description="Acidic residues" evidence="1">
    <location>
        <begin position="80"/>
        <end position="114"/>
    </location>
</feature>
<dbReference type="EMBL" id="LUGG01000005">
    <property type="protein sequence ID" value="OBZ74993.1"/>
    <property type="molecule type" value="Genomic_DNA"/>
</dbReference>
<feature type="region of interest" description="Disordered" evidence="1">
    <location>
        <begin position="50"/>
        <end position="121"/>
    </location>
</feature>
<evidence type="ECO:0000256" key="1">
    <source>
        <dbReference type="SAM" id="MobiDB-lite"/>
    </source>
</evidence>
<name>A0A1C7MDJ8_GRIFR</name>
<sequence>MRFKCEGCLKEYNQDAPLKRHRAKCQALNTLFSQGLTRAREDAEQKILDAKELERTLQGEDAEEIDEDELAREQGYGSEGSEDSGAEPEQEETQPDLGPEDGEEIGDDEDEEREEAGFSAL</sequence>
<feature type="compositionally biased region" description="Acidic residues" evidence="1">
    <location>
        <begin position="60"/>
        <end position="70"/>
    </location>
</feature>
<dbReference type="AlphaFoldDB" id="A0A1C7MDJ8"/>
<gene>
    <name evidence="2" type="ORF">A0H81_05063</name>
</gene>
<evidence type="ECO:0000313" key="3">
    <source>
        <dbReference type="Proteomes" id="UP000092993"/>
    </source>
</evidence>
<keyword evidence="3" id="KW-1185">Reference proteome</keyword>
<evidence type="ECO:0008006" key="4">
    <source>
        <dbReference type="Google" id="ProtNLM"/>
    </source>
</evidence>
<reference evidence="2 3" key="1">
    <citation type="submission" date="2016-03" db="EMBL/GenBank/DDBJ databases">
        <title>Whole genome sequencing of Grifola frondosa 9006-11.</title>
        <authorList>
            <person name="Min B."/>
            <person name="Park H."/>
            <person name="Kim J.-G."/>
            <person name="Cho H."/>
            <person name="Oh Y.-L."/>
            <person name="Kong W.-S."/>
            <person name="Choi I.-G."/>
        </authorList>
    </citation>
    <scope>NUCLEOTIDE SEQUENCE [LARGE SCALE GENOMIC DNA]</scope>
    <source>
        <strain evidence="2 3">9006-11</strain>
    </source>
</reference>
<comment type="caution">
    <text evidence="2">The sequence shown here is derived from an EMBL/GenBank/DDBJ whole genome shotgun (WGS) entry which is preliminary data.</text>
</comment>
<organism evidence="2 3">
    <name type="scientific">Grifola frondosa</name>
    <name type="common">Maitake</name>
    <name type="synonym">Polyporus frondosus</name>
    <dbReference type="NCBI Taxonomy" id="5627"/>
    <lineage>
        <taxon>Eukaryota</taxon>
        <taxon>Fungi</taxon>
        <taxon>Dikarya</taxon>
        <taxon>Basidiomycota</taxon>
        <taxon>Agaricomycotina</taxon>
        <taxon>Agaricomycetes</taxon>
        <taxon>Polyporales</taxon>
        <taxon>Grifolaceae</taxon>
        <taxon>Grifola</taxon>
    </lineage>
</organism>
<proteinExistence type="predicted"/>
<protein>
    <recommendedName>
        <fullName evidence="4">C2H2-type domain-containing protein</fullName>
    </recommendedName>
</protein>